<name>A0A8H9MCJ4_9PSEU</name>
<reference evidence="1" key="2">
    <citation type="submission" date="2020-09" db="EMBL/GenBank/DDBJ databases">
        <authorList>
            <person name="Sun Q."/>
            <person name="Zhou Y."/>
        </authorList>
    </citation>
    <scope>NUCLEOTIDE SEQUENCE</scope>
    <source>
        <strain evidence="1">CGMCC 4.7679</strain>
    </source>
</reference>
<sequence>MALNDELRRALELEGTAVGCMLMPWFDDEWALTIAAQLDECVDRLIPGMVRQASPYARAIYVDLLMALALTAESVRRKTRGDQASADQHVASASKCLARVTMREIVFQREGDRTDGSIWD</sequence>
<proteinExistence type="predicted"/>
<accession>A0A8H9MCJ4</accession>
<evidence type="ECO:0000313" key="2">
    <source>
        <dbReference type="Proteomes" id="UP000658656"/>
    </source>
</evidence>
<dbReference type="Proteomes" id="UP000658656">
    <property type="component" value="Unassembled WGS sequence"/>
</dbReference>
<evidence type="ECO:0000313" key="1">
    <source>
        <dbReference type="EMBL" id="GHF44723.1"/>
    </source>
</evidence>
<dbReference type="EMBL" id="BNAV01000002">
    <property type="protein sequence ID" value="GHF44723.1"/>
    <property type="molecule type" value="Genomic_DNA"/>
</dbReference>
<organism evidence="1 2">
    <name type="scientific">Amycolatopsis bartoniae</name>
    <dbReference type="NCBI Taxonomy" id="941986"/>
    <lineage>
        <taxon>Bacteria</taxon>
        <taxon>Bacillati</taxon>
        <taxon>Actinomycetota</taxon>
        <taxon>Actinomycetes</taxon>
        <taxon>Pseudonocardiales</taxon>
        <taxon>Pseudonocardiaceae</taxon>
        <taxon>Amycolatopsis</taxon>
    </lineage>
</organism>
<protein>
    <submittedName>
        <fullName evidence="1">Uncharacterized protein</fullName>
    </submittedName>
</protein>
<comment type="caution">
    <text evidence="1">The sequence shown here is derived from an EMBL/GenBank/DDBJ whole genome shotgun (WGS) entry which is preliminary data.</text>
</comment>
<gene>
    <name evidence="1" type="ORF">GCM10017566_17180</name>
</gene>
<reference evidence="1" key="1">
    <citation type="journal article" date="2014" name="Int. J. Syst. Evol. Microbiol.">
        <title>Complete genome sequence of Corynebacterium casei LMG S-19264T (=DSM 44701T), isolated from a smear-ripened cheese.</title>
        <authorList>
            <consortium name="US DOE Joint Genome Institute (JGI-PGF)"/>
            <person name="Walter F."/>
            <person name="Albersmeier A."/>
            <person name="Kalinowski J."/>
            <person name="Ruckert C."/>
        </authorList>
    </citation>
    <scope>NUCLEOTIDE SEQUENCE</scope>
    <source>
        <strain evidence="1">CGMCC 4.7679</strain>
    </source>
</reference>
<dbReference type="RefSeq" id="WP_145937586.1">
    <property type="nucleotide sequence ID" value="NZ_BNAV01000002.1"/>
</dbReference>
<dbReference type="AlphaFoldDB" id="A0A8H9MCJ4"/>
<keyword evidence="2" id="KW-1185">Reference proteome</keyword>
<dbReference type="OrthoDB" id="9895317at2"/>